<reference evidence="4 5" key="1">
    <citation type="journal article" date="2018" name="Cell">
        <title>The Chara Genome: Secondary Complexity and Implications for Plant Terrestrialization.</title>
        <authorList>
            <person name="Nishiyama T."/>
            <person name="Sakayama H."/>
            <person name="Vries J.D."/>
            <person name="Buschmann H."/>
            <person name="Saint-Marcoux D."/>
            <person name="Ullrich K.K."/>
            <person name="Haas F.B."/>
            <person name="Vanderstraeten L."/>
            <person name="Becker D."/>
            <person name="Lang D."/>
            <person name="Vosolsobe S."/>
            <person name="Rombauts S."/>
            <person name="Wilhelmsson P.K.I."/>
            <person name="Janitza P."/>
            <person name="Kern R."/>
            <person name="Heyl A."/>
            <person name="Rumpler F."/>
            <person name="Villalobos L.I.A.C."/>
            <person name="Clay J.M."/>
            <person name="Skokan R."/>
            <person name="Toyoda A."/>
            <person name="Suzuki Y."/>
            <person name="Kagoshima H."/>
            <person name="Schijlen E."/>
            <person name="Tajeshwar N."/>
            <person name="Catarino B."/>
            <person name="Hetherington A.J."/>
            <person name="Saltykova A."/>
            <person name="Bonnot C."/>
            <person name="Breuninger H."/>
            <person name="Symeonidi A."/>
            <person name="Radhakrishnan G.V."/>
            <person name="Van Nieuwerburgh F."/>
            <person name="Deforce D."/>
            <person name="Chang C."/>
            <person name="Karol K.G."/>
            <person name="Hedrich R."/>
            <person name="Ulvskov P."/>
            <person name="Glockner G."/>
            <person name="Delwiche C.F."/>
            <person name="Petrasek J."/>
            <person name="Van de Peer Y."/>
            <person name="Friml J."/>
            <person name="Beilby M."/>
            <person name="Dolan L."/>
            <person name="Kohara Y."/>
            <person name="Sugano S."/>
            <person name="Fujiyama A."/>
            <person name="Delaux P.-M."/>
            <person name="Quint M."/>
            <person name="TheiBen G."/>
            <person name="Hagemann M."/>
            <person name="Harholt J."/>
            <person name="Dunand C."/>
            <person name="Zachgo S."/>
            <person name="Langdale J."/>
            <person name="Maumus F."/>
            <person name="Straeten D.V.D."/>
            <person name="Gould S.B."/>
            <person name="Rensing S.A."/>
        </authorList>
    </citation>
    <scope>NUCLEOTIDE SEQUENCE [LARGE SCALE GENOMIC DNA]</scope>
    <source>
        <strain evidence="4 5">S276</strain>
    </source>
</reference>
<dbReference type="PANTHER" id="PTHR21512">
    <property type="entry name" value="TRAFFICKING PROTEIN PARTICLE COMPLEX SUBUNIT 9"/>
    <property type="match status" value="1"/>
</dbReference>
<evidence type="ECO:0000313" key="5">
    <source>
        <dbReference type="Proteomes" id="UP000265515"/>
    </source>
</evidence>
<feature type="domain" description="Trs120/TRAPPC9 first Ig-like" evidence="3">
    <location>
        <begin position="567"/>
        <end position="672"/>
    </location>
</feature>
<feature type="compositionally biased region" description="Polar residues" evidence="1">
    <location>
        <begin position="1115"/>
        <end position="1133"/>
    </location>
</feature>
<gene>
    <name evidence="4" type="ORF">CBR_g36903</name>
</gene>
<evidence type="ECO:0000259" key="2">
    <source>
        <dbReference type="Pfam" id="PF08626"/>
    </source>
</evidence>
<feature type="compositionally biased region" description="Polar residues" evidence="1">
    <location>
        <begin position="1013"/>
        <end position="1041"/>
    </location>
</feature>
<feature type="compositionally biased region" description="Basic and acidic residues" evidence="1">
    <location>
        <begin position="428"/>
        <end position="439"/>
    </location>
</feature>
<keyword evidence="5" id="KW-1185">Reference proteome</keyword>
<evidence type="ECO:0000256" key="1">
    <source>
        <dbReference type="SAM" id="MobiDB-lite"/>
    </source>
</evidence>
<protein>
    <submittedName>
        <fullName evidence="4">Uncharacterized protein</fullName>
    </submittedName>
</protein>
<dbReference type="Gramene" id="GBG63134">
    <property type="protein sequence ID" value="GBG63134"/>
    <property type="gene ID" value="CBR_g36903"/>
</dbReference>
<dbReference type="InterPro" id="IPR013935">
    <property type="entry name" value="Trs120_TRAPPC9"/>
</dbReference>
<dbReference type="OMA" id="PFANQPW"/>
<sequence length="1359" mass="146238">MEPDPSIEGASVIRVVLLPVGNISAATFREYSTLVVRCRRVDLTAAKSFYTEHQKSPFAHQPWDGGYLNFKFILGGAAKSPWEDFQAHRRIHGVIGICHCPHSPNVIEVYDDFLQAAKAFPGAKSKRCFAFDPTDEHVAQDDKKRQHLVMFPPGNRQLLEFHMQTMMQDFAASLLMAFESFVLHADPVGVTVTTPLDSQSFLSSEEVSKAKKRRLGRVQKTIGDYCLLAGSPVDAHAHYTTAIELSRLTSDSFWLAGALEGIVCAAVVDVENSRDSSLEDEVKNRFQEIINLYRRLGTVSFEVEAMLKVARFLCGSVELRETPKEVTDLLMLAVGIGRGLTDPCDKLVLNVEVARIFGLLGFERKAAFFSRQVAQLYQQQDSRWAAMSALQVLMIAAPLYRVPIQSALKQQQHGLLALTESVVALSRDQEQRRNERKEGGMQITKRSSSGVSHAVRGVLPMEGQWNTLQMELLGDMLAAAIRAQDPIAAWSAAARLLRGHYSSILPNGQLVLSAKLVAAAERMPTGSRCLDPALPIVNLHSFVEAASVLQIVKRFSGRKEWWVDSGQPTTPFIYSPFASQGGGSGRVGNNKVPQIVWVSGEVSQVVVELRNPCSFEVVVDSLFLSVEGGSYDPFPVALSLPANTAGHLVTLSGVPRSVGPVNVRGCFVRSFGVLTEHLFNNAVDVLGRSKVGGSAIVRSGGRQRLGSHVTVVPHLPLLVATVAGGEGAGVLYEGEIRDVQLSLTNVGAAAVDEVHMSLSGRNREQVLSIGQDVLQSSLPLLPGSCVLVPIRLRAGKATMEAKGSDGPATLSRPSTARAGVSNQKAGSTVLTIHYAGKGRAEGSAGVGNVSTEALPPGRRLTIPLQLHVLQGLTLVRARLLPMDVRPRSANFIVAMPGRRGAAATGHASKGAGGELERYPGPGPGLRLMELELFNTTDVLFEVSVMIRQQEAHTRVLPDGECEEDPVGTPRMVLYRCHVSESPVTAYPATRIDRDCSARLLIPIQRFRLRPSAGGNTPRNARDNLTPSIQGQQRVRGSSSTGMADPVSSRSLAELDATVDSLASQICVRWQSGRNSTGELSIRDAIRQALEPPAFDLLFPDPVTFTFVVGRSVTQLPQPVSSPSARVCDNTPSGHGNGRPKLQISGSTLRLASLRSPGSSPMESPSAVSKFASPAASSPVTAVVAYRAADEGEASPRSANAQGGDLVDQKLPGESSEFLCMKATVRELTPIVLIVRNNSPQLQKMAVTISCQDVAGSNCLGSEASKATVLWAGTLTGAELVVGPWSECMHKFALYFLVPGSYTLIGSCFMLSDTWQKAIADQSDGGARFRTGIPEVSSPPLSIIKGLQHIVGEPFKIRVV</sequence>
<feature type="domain" description="Trs120/TRAPPC9 N-terminal" evidence="2">
    <location>
        <begin position="198"/>
        <end position="267"/>
    </location>
</feature>
<evidence type="ECO:0000259" key="3">
    <source>
        <dbReference type="Pfam" id="PF26254"/>
    </source>
</evidence>
<feature type="region of interest" description="Disordered" evidence="1">
    <location>
        <begin position="1009"/>
        <end position="1048"/>
    </location>
</feature>
<dbReference type="GO" id="GO:0005769">
    <property type="term" value="C:early endosome"/>
    <property type="evidence" value="ECO:0007669"/>
    <property type="project" value="EnsemblPlants"/>
</dbReference>
<comment type="caution">
    <text evidence="4">The sequence shown here is derived from an EMBL/GenBank/DDBJ whole genome shotgun (WGS) entry which is preliminary data.</text>
</comment>
<dbReference type="Pfam" id="PF26254">
    <property type="entry name" value="Ig_TRAPPC9-Trs120_1st"/>
    <property type="match status" value="1"/>
</dbReference>
<feature type="domain" description="Trs120/TRAPPC9 N-terminal" evidence="2">
    <location>
        <begin position="10"/>
        <end position="182"/>
    </location>
</feature>
<dbReference type="STRING" id="69332.A0A388JZA5"/>
<dbReference type="Proteomes" id="UP000265515">
    <property type="component" value="Unassembled WGS sequence"/>
</dbReference>
<feature type="region of interest" description="Disordered" evidence="1">
    <location>
        <begin position="1115"/>
        <end position="1142"/>
    </location>
</feature>
<dbReference type="GO" id="GO:0000919">
    <property type="term" value="P:cell plate assembly"/>
    <property type="evidence" value="ECO:0007669"/>
    <property type="project" value="EnsemblPlants"/>
</dbReference>
<feature type="region of interest" description="Disordered" evidence="1">
    <location>
        <begin position="428"/>
        <end position="447"/>
    </location>
</feature>
<proteinExistence type="predicted"/>
<accession>A0A388JZA5</accession>
<organism evidence="4 5">
    <name type="scientific">Chara braunii</name>
    <name type="common">Braun's stonewort</name>
    <dbReference type="NCBI Taxonomy" id="69332"/>
    <lineage>
        <taxon>Eukaryota</taxon>
        <taxon>Viridiplantae</taxon>
        <taxon>Streptophyta</taxon>
        <taxon>Charophyceae</taxon>
        <taxon>Charales</taxon>
        <taxon>Characeae</taxon>
        <taxon>Chara</taxon>
    </lineage>
</organism>
<feature type="region of interest" description="Disordered" evidence="1">
    <location>
        <begin position="799"/>
        <end position="822"/>
    </location>
</feature>
<name>A0A388JZA5_CHABU</name>
<evidence type="ECO:0000313" key="4">
    <source>
        <dbReference type="EMBL" id="GBG63134.1"/>
    </source>
</evidence>
<dbReference type="GO" id="GO:0005802">
    <property type="term" value="C:trans-Golgi network"/>
    <property type="evidence" value="ECO:0007669"/>
    <property type="project" value="EnsemblPlants"/>
</dbReference>
<dbReference type="EMBL" id="BFEA01000036">
    <property type="protein sequence ID" value="GBG63134.1"/>
    <property type="molecule type" value="Genomic_DNA"/>
</dbReference>
<dbReference type="Pfam" id="PF08626">
    <property type="entry name" value="TRAPPC9-Trs120"/>
    <property type="match status" value="2"/>
</dbReference>
<dbReference type="InterPro" id="IPR058565">
    <property type="entry name" value="Ig_TRAPPC9_Trs120_1st"/>
</dbReference>
<dbReference type="OrthoDB" id="27962at2759"/>
<dbReference type="PANTHER" id="PTHR21512:SF5">
    <property type="entry name" value="TRAFFICKING PROTEIN PARTICLE COMPLEX SUBUNIT 9"/>
    <property type="match status" value="1"/>
</dbReference>
<dbReference type="InterPro" id="IPR058563">
    <property type="entry name" value="Trs120_TRAPPC9_N"/>
</dbReference>